<keyword evidence="2 5" id="KW-0378">Hydrolase</keyword>
<gene>
    <name evidence="5" type="ORF">EDD29_8811</name>
</gene>
<dbReference type="InterPro" id="IPR051158">
    <property type="entry name" value="Metallophosphoesterase_sf"/>
</dbReference>
<dbReference type="GO" id="GO:0046872">
    <property type="term" value="F:metal ion binding"/>
    <property type="evidence" value="ECO:0007669"/>
    <property type="project" value="UniProtKB-KW"/>
</dbReference>
<dbReference type="Proteomes" id="UP000272400">
    <property type="component" value="Unassembled WGS sequence"/>
</dbReference>
<dbReference type="PANTHER" id="PTHR31302:SF31">
    <property type="entry name" value="PHOSPHODIESTERASE YAEI"/>
    <property type="match status" value="1"/>
</dbReference>
<evidence type="ECO:0000313" key="5">
    <source>
        <dbReference type="EMBL" id="ROO91065.1"/>
    </source>
</evidence>
<dbReference type="InterPro" id="IPR004843">
    <property type="entry name" value="Calcineurin-like_PHP"/>
</dbReference>
<evidence type="ECO:0000313" key="6">
    <source>
        <dbReference type="Proteomes" id="UP000272400"/>
    </source>
</evidence>
<dbReference type="Gene3D" id="3.60.21.10">
    <property type="match status" value="1"/>
</dbReference>
<evidence type="ECO:0000256" key="3">
    <source>
        <dbReference type="SAM" id="Phobius"/>
    </source>
</evidence>
<sequence length="504" mass="53579">MSKASETNSSNSASVASTIRRLLSAVVSSVFNRRTARWSSLIAVAVAGTLAGLLLGGRVETPVGPADASLSLAFSPSGGTEVEVPPLGALRLDSHAGPLLLKAQITRLRPAATQSFINDPAAIDTLEKTVTDEIRRGVIWMAVRAVLAALVLTALLALALYRDWRRALAASLGSLLLMTAFGGVAWGTFRPSSVAEPRYTGLLANAPQLVGDAQAVIDRFDEYRGMLAKLVANVSELYATTSTLPVYTPDPDTVRVLHVSDIHLNPLAWDVIRNISEQFQVDVIIDSGDLTDHGSRPEDRFVANINTLKVPYVYVRGNHDSKGTEAAVSKIKNAVVLDDRAQEVAGLTIYGAGDPRFTPDKTNEDDALPSSALEAQGLLNAETLRGFGTPPAISVVHDPVQARALDGLTPLVLAGHTHQRATEILPGGTRLFVQGSTGAAGLRGLEHEDPTKINLSILYLNRTTRALQAWDDFTLGGLGEQSVQVERHLATAPAAPQPTTTPSR</sequence>
<reference evidence="5 6" key="1">
    <citation type="submission" date="2018-11" db="EMBL/GenBank/DDBJ databases">
        <title>Sequencing the genomes of 1000 actinobacteria strains.</title>
        <authorList>
            <person name="Klenk H.-P."/>
        </authorList>
    </citation>
    <scope>NUCLEOTIDE SEQUENCE [LARGE SCALE GENOMIC DNA]</scope>
    <source>
        <strain evidence="5 6">DSM 44254</strain>
    </source>
</reference>
<accession>A0A3N1DC16</accession>
<dbReference type="GO" id="GO:0009245">
    <property type="term" value="P:lipid A biosynthetic process"/>
    <property type="evidence" value="ECO:0007669"/>
    <property type="project" value="TreeGrafter"/>
</dbReference>
<keyword evidence="3" id="KW-0472">Membrane</keyword>
<feature type="transmembrane region" description="Helical" evidence="3">
    <location>
        <begin position="38"/>
        <end position="57"/>
    </location>
</feature>
<dbReference type="GO" id="GO:0008758">
    <property type="term" value="F:UDP-2,3-diacylglucosamine hydrolase activity"/>
    <property type="evidence" value="ECO:0007669"/>
    <property type="project" value="TreeGrafter"/>
</dbReference>
<evidence type="ECO:0000256" key="2">
    <source>
        <dbReference type="ARBA" id="ARBA00022801"/>
    </source>
</evidence>
<keyword evidence="1" id="KW-0479">Metal-binding</keyword>
<dbReference type="EMBL" id="RJKE01000001">
    <property type="protein sequence ID" value="ROO91065.1"/>
    <property type="molecule type" value="Genomic_DNA"/>
</dbReference>
<keyword evidence="3" id="KW-1133">Transmembrane helix</keyword>
<evidence type="ECO:0000259" key="4">
    <source>
        <dbReference type="Pfam" id="PF00149"/>
    </source>
</evidence>
<feature type="domain" description="Calcineurin-like phosphoesterase" evidence="4">
    <location>
        <begin position="255"/>
        <end position="419"/>
    </location>
</feature>
<dbReference type="GO" id="GO:0016020">
    <property type="term" value="C:membrane"/>
    <property type="evidence" value="ECO:0007669"/>
    <property type="project" value="GOC"/>
</dbReference>
<dbReference type="InterPro" id="IPR029052">
    <property type="entry name" value="Metallo-depent_PP-like"/>
</dbReference>
<dbReference type="PANTHER" id="PTHR31302">
    <property type="entry name" value="TRANSMEMBRANE PROTEIN WITH METALLOPHOSPHOESTERASE DOMAIN-RELATED"/>
    <property type="match status" value="1"/>
</dbReference>
<comment type="caution">
    <text evidence="5">The sequence shown here is derived from an EMBL/GenBank/DDBJ whole genome shotgun (WGS) entry which is preliminary data.</text>
</comment>
<keyword evidence="6" id="KW-1185">Reference proteome</keyword>
<keyword evidence="3" id="KW-0812">Transmembrane</keyword>
<dbReference type="AlphaFoldDB" id="A0A3N1DC16"/>
<organism evidence="5 6">
    <name type="scientific">Actinocorallia herbida</name>
    <dbReference type="NCBI Taxonomy" id="58109"/>
    <lineage>
        <taxon>Bacteria</taxon>
        <taxon>Bacillati</taxon>
        <taxon>Actinomycetota</taxon>
        <taxon>Actinomycetes</taxon>
        <taxon>Streptosporangiales</taxon>
        <taxon>Thermomonosporaceae</taxon>
        <taxon>Actinocorallia</taxon>
    </lineage>
</organism>
<protein>
    <submittedName>
        <fullName evidence="5">Putative MPP superfamily phosphohydrolase</fullName>
    </submittedName>
</protein>
<evidence type="ECO:0000256" key="1">
    <source>
        <dbReference type="ARBA" id="ARBA00022723"/>
    </source>
</evidence>
<feature type="transmembrane region" description="Helical" evidence="3">
    <location>
        <begin position="138"/>
        <end position="161"/>
    </location>
</feature>
<dbReference type="Pfam" id="PF00149">
    <property type="entry name" value="Metallophos"/>
    <property type="match status" value="1"/>
</dbReference>
<proteinExistence type="predicted"/>
<dbReference type="SUPFAM" id="SSF56300">
    <property type="entry name" value="Metallo-dependent phosphatases"/>
    <property type="match status" value="1"/>
</dbReference>
<feature type="transmembrane region" description="Helical" evidence="3">
    <location>
        <begin position="168"/>
        <end position="189"/>
    </location>
</feature>
<name>A0A3N1DC16_9ACTN</name>